<reference evidence="3" key="1">
    <citation type="submission" date="2013-09" db="EMBL/GenBank/DDBJ databases">
        <authorList>
            <person name="Zeng Z."/>
            <person name="Chen C."/>
        </authorList>
    </citation>
    <scope>NUCLEOTIDE SEQUENCE [LARGE SCALE GENOMIC DNA]</scope>
    <source>
        <strain evidence="3">DK69</strain>
    </source>
</reference>
<keyword evidence="3" id="KW-1185">Reference proteome</keyword>
<dbReference type="STRING" id="1107311.Q767_15950"/>
<dbReference type="Gene3D" id="2.60.40.1220">
    <property type="match status" value="4"/>
</dbReference>
<feature type="non-terminal residue" evidence="2">
    <location>
        <position position="1"/>
    </location>
</feature>
<proteinExistence type="predicted"/>
<protein>
    <submittedName>
        <fullName evidence="2">Mucin 2, oligomeric mucus/gel-forming</fullName>
    </submittedName>
</protein>
<dbReference type="AlphaFoldDB" id="A0A0A2MIT9"/>
<keyword evidence="1" id="KW-0732">Signal</keyword>
<dbReference type="eggNOG" id="COG2911">
    <property type="taxonomic scope" value="Bacteria"/>
</dbReference>
<gene>
    <name evidence="2" type="ORF">Q767_15950</name>
</gene>
<comment type="caution">
    <text evidence="2">The sequence shown here is derived from an EMBL/GenBank/DDBJ whole genome shotgun (WGS) entry which is preliminary data.</text>
</comment>
<organism evidence="2 3">
    <name type="scientific">Flavobacterium enshiense DK69</name>
    <dbReference type="NCBI Taxonomy" id="1107311"/>
    <lineage>
        <taxon>Bacteria</taxon>
        <taxon>Pseudomonadati</taxon>
        <taxon>Bacteroidota</taxon>
        <taxon>Flavobacteriia</taxon>
        <taxon>Flavobacteriales</taxon>
        <taxon>Flavobacteriaceae</taxon>
        <taxon>Flavobacterium</taxon>
    </lineage>
</organism>
<sequence length="272" mass="27471">WSPAVMDNTTTTTYTFTPDPAGPCAVPTTMTVTVNPVVTPTFTAVAPICAGDALAALPTTSAEGITGSWLPAVMDNTATTLYTFTPDAGQCAVTNTMTVTVTPNVTPTFVAVTPICAGDALAALPTTSTEGITGSWSPAVMDNTTTTLYTFTPDAGQCAVANTMTITVNPVVTPTFTPVAPICAGGSLAALPTMSIEGVTGTWSPPLDNTTTTLYTFMPDAGQCAPTATMTITVNPSTTPTFNAVAPICTGEPLAALPTNSTEGIAGTWSPA</sequence>
<evidence type="ECO:0000313" key="2">
    <source>
        <dbReference type="EMBL" id="KGO91408.1"/>
    </source>
</evidence>
<dbReference type="InterPro" id="IPR014755">
    <property type="entry name" value="Cu-Rt/internalin_Ig-like"/>
</dbReference>
<reference evidence="2 3" key="2">
    <citation type="journal article" date="2015" name="Stand. Genomic Sci.">
        <title>High quality draft genomic sequence of Flavobacterium enshiense DK69(T) and comparison among Flavobacterium genomes.</title>
        <authorList>
            <person name="Zeng Z."/>
            <person name="Chen C."/>
            <person name="Du H."/>
            <person name="Wang G."/>
            <person name="Li M."/>
        </authorList>
    </citation>
    <scope>NUCLEOTIDE SEQUENCE [LARGE SCALE GENOMIC DNA]</scope>
    <source>
        <strain evidence="2 3">DK69</strain>
    </source>
</reference>
<evidence type="ECO:0000256" key="1">
    <source>
        <dbReference type="ARBA" id="ARBA00022729"/>
    </source>
</evidence>
<dbReference type="Proteomes" id="UP000030149">
    <property type="component" value="Unassembled WGS sequence"/>
</dbReference>
<evidence type="ECO:0000313" key="3">
    <source>
        <dbReference type="Proteomes" id="UP000030149"/>
    </source>
</evidence>
<feature type="non-terminal residue" evidence="2">
    <location>
        <position position="272"/>
    </location>
</feature>
<dbReference type="EMBL" id="JRLZ01000050">
    <property type="protein sequence ID" value="KGO91408.1"/>
    <property type="molecule type" value="Genomic_DNA"/>
</dbReference>
<accession>A0A0A2MIT9</accession>
<name>A0A0A2MIT9_9FLAO</name>